<dbReference type="PANTHER" id="PTHR43128">
    <property type="entry name" value="L-2-HYDROXYCARBOXYLATE DEHYDROGENASE (NAD(P)(+))"/>
    <property type="match status" value="1"/>
</dbReference>
<dbReference type="InterPro" id="IPR001236">
    <property type="entry name" value="Lactate/malate_DH_N"/>
</dbReference>
<gene>
    <name evidence="8" type="ORF">PODANS_4_2240</name>
</gene>
<dbReference type="HOGENOM" id="CLU_045401_1_2_1"/>
<dbReference type="SUPFAM" id="SSF56327">
    <property type="entry name" value="LDH C-terminal domain-like"/>
    <property type="match status" value="1"/>
</dbReference>
<feature type="active site" description="Proton acceptor" evidence="3">
    <location>
        <position position="216"/>
    </location>
</feature>
<dbReference type="GeneID" id="6187868"/>
<evidence type="ECO:0000313" key="8">
    <source>
        <dbReference type="EMBL" id="CAP61626.1"/>
    </source>
</evidence>
<sequence length="346" mass="37328">MVRSPAGVITNQWKCPKQAPEKHLVHPTSCEFDDYLPVVGGAVAYALILVDVKVDLRDAQVRDLSDVAYATGAGMRVRVATHHEAGQCDIVMITAGSRYGFGKETFQTKKKKNQPGLCSFVKQIIGETSIQHMHRNASAIRNVVKAMTPFRSDAIVLVVSNPVDLLTSIAQELAGLPKFQVFGSGTFLESVRIRGLLAEKAGVAASSIQLFVLGVHGDGQVVAWSSATINGIPLDKVLSPDTSGHQELAKECKERAETIFTTKGATPFGTGSVVASICASILFDKREVRPVSHFQPEFDCCFSLPVVLGRKGIMKTIEMPLGSDENAAIARSAHRLKSTIELTDKK</sequence>
<dbReference type="Gene3D" id="3.90.110.10">
    <property type="entry name" value="Lactate dehydrogenase/glycoside hydrolase, family 4, C-terminal"/>
    <property type="match status" value="1"/>
</dbReference>
<evidence type="ECO:0000259" key="6">
    <source>
        <dbReference type="Pfam" id="PF00056"/>
    </source>
</evidence>
<dbReference type="SUPFAM" id="SSF51735">
    <property type="entry name" value="NAD(P)-binding Rossmann-fold domains"/>
    <property type="match status" value="1"/>
</dbReference>
<dbReference type="InterPro" id="IPR036291">
    <property type="entry name" value="NAD(P)-bd_dom_sf"/>
</dbReference>
<dbReference type="InterPro" id="IPR022383">
    <property type="entry name" value="Lactate/malate_DH_C"/>
</dbReference>
<comment type="similarity">
    <text evidence="5">Belongs to the LDH/MDH superfamily.</text>
</comment>
<feature type="domain" description="Lactate/malate dehydrogenase N-terminal" evidence="6">
    <location>
        <begin position="121"/>
        <end position="183"/>
    </location>
</feature>
<dbReference type="CDD" id="cd00300">
    <property type="entry name" value="LDH_like"/>
    <property type="match status" value="1"/>
</dbReference>
<dbReference type="KEGG" id="pan:PODANSg866"/>
<accession>B2ADW1</accession>
<dbReference type="AlphaFoldDB" id="B2ADW1"/>
<dbReference type="OrthoDB" id="6270329at2759"/>
<dbReference type="Pfam" id="PF02866">
    <property type="entry name" value="Ldh_1_C"/>
    <property type="match status" value="1"/>
</dbReference>
<dbReference type="VEuPathDB" id="FungiDB:PODANS_4_2240"/>
<evidence type="ECO:0000259" key="7">
    <source>
        <dbReference type="Pfam" id="PF02866"/>
    </source>
</evidence>
<feature type="domain" description="Lactate/malate dehydrogenase C-terminal" evidence="7">
    <location>
        <begin position="186"/>
        <end position="342"/>
    </location>
</feature>
<dbReference type="GO" id="GO:0004459">
    <property type="term" value="F:L-lactate dehydrogenase (NAD+) activity"/>
    <property type="evidence" value="ECO:0007669"/>
    <property type="project" value="TreeGrafter"/>
</dbReference>
<dbReference type="Gene3D" id="3.40.50.720">
    <property type="entry name" value="NAD(P)-binding Rossmann-like Domain"/>
    <property type="match status" value="1"/>
</dbReference>
<name>B2ADW1_PODAN</name>
<dbReference type="PANTHER" id="PTHR43128:SF16">
    <property type="entry name" value="L-LACTATE DEHYDROGENASE"/>
    <property type="match status" value="1"/>
</dbReference>
<dbReference type="GO" id="GO:0006089">
    <property type="term" value="P:lactate metabolic process"/>
    <property type="evidence" value="ECO:0007669"/>
    <property type="project" value="TreeGrafter"/>
</dbReference>
<proteinExistence type="inferred from homology"/>
<dbReference type="RefSeq" id="XP_001903850.1">
    <property type="nucleotide sequence ID" value="XM_001903815.1"/>
</dbReference>
<evidence type="ECO:0000256" key="3">
    <source>
        <dbReference type="PIRSR" id="PIRSR000102-1"/>
    </source>
</evidence>
<evidence type="ECO:0000256" key="5">
    <source>
        <dbReference type="RuleBase" id="RU003369"/>
    </source>
</evidence>
<dbReference type="EMBL" id="CU633454">
    <property type="protein sequence ID" value="CAP61626.1"/>
    <property type="molecule type" value="Genomic_DNA"/>
</dbReference>
<protein>
    <submittedName>
        <fullName evidence="8">Podospora anserina S mat+ genomic DNA chromosome 4, supercontig 1</fullName>
    </submittedName>
</protein>
<evidence type="ECO:0000256" key="1">
    <source>
        <dbReference type="ARBA" id="ARBA00023002"/>
    </source>
</evidence>
<evidence type="ECO:0000256" key="2">
    <source>
        <dbReference type="ARBA" id="ARBA00023027"/>
    </source>
</evidence>
<organism evidence="8">
    <name type="scientific">Podospora anserina (strain S / ATCC MYA-4624 / DSM 980 / FGSC 10383)</name>
    <name type="common">Pleurage anserina</name>
    <dbReference type="NCBI Taxonomy" id="515849"/>
    <lineage>
        <taxon>Eukaryota</taxon>
        <taxon>Fungi</taxon>
        <taxon>Dikarya</taxon>
        <taxon>Ascomycota</taxon>
        <taxon>Pezizomycotina</taxon>
        <taxon>Sordariomycetes</taxon>
        <taxon>Sordariomycetidae</taxon>
        <taxon>Sordariales</taxon>
        <taxon>Podosporaceae</taxon>
        <taxon>Podospora</taxon>
        <taxon>Podospora anserina</taxon>
    </lineage>
</organism>
<keyword evidence="1 5" id="KW-0560">Oxidoreductase</keyword>
<dbReference type="InterPro" id="IPR015955">
    <property type="entry name" value="Lactate_DH/Glyco_Ohase_4_C"/>
</dbReference>
<dbReference type="Pfam" id="PF00056">
    <property type="entry name" value="Ldh_1_N"/>
    <property type="match status" value="1"/>
</dbReference>
<reference evidence="8" key="1">
    <citation type="journal article" date="2008" name="Genome Biol.">
        <title>The genome sequence of the model ascomycete fungus Podospora anserina.</title>
        <authorList>
            <person name="Espagne E."/>
            <person name="Lespinet O."/>
            <person name="Malagnac F."/>
            <person name="Da Silva C."/>
            <person name="Jaillon O."/>
            <person name="Porcel B.M."/>
            <person name="Couloux A."/>
            <person name="Aury J.-M."/>
            <person name="Segurens B."/>
            <person name="Poulain J."/>
            <person name="Anthouard V."/>
            <person name="Grossetete S."/>
            <person name="Khalili H."/>
            <person name="Coppin E."/>
            <person name="Dequard-Chablat M."/>
            <person name="Picard M."/>
            <person name="Contamine V."/>
            <person name="Arnaise S."/>
            <person name="Bourdais A."/>
            <person name="Berteaux-Lecellier V."/>
            <person name="Gautheret D."/>
            <person name="de Vries R.P."/>
            <person name="Battaglia E."/>
            <person name="Coutinho P.M."/>
            <person name="Danchin E.G.J."/>
            <person name="Henrissat B."/>
            <person name="El Khoury R."/>
            <person name="Sainsard-Chanet A."/>
            <person name="Boivin A."/>
            <person name="Pinan-Lucarre B."/>
            <person name="Sellem C.H."/>
            <person name="Debuchy R."/>
            <person name="Wincker P."/>
            <person name="Weissenbach J."/>
            <person name="Silar P."/>
        </authorList>
    </citation>
    <scope>NUCLEOTIDE SEQUENCE [LARGE SCALE GENOMIC DNA]</scope>
    <source>
        <strain evidence="8">S mat+</strain>
    </source>
</reference>
<reference evidence="8" key="2">
    <citation type="submission" date="2008-07" db="EMBL/GenBank/DDBJ databases">
        <authorList>
            <person name="Genoscope - CEA"/>
        </authorList>
    </citation>
    <scope>NUCLEOTIDE SEQUENCE</scope>
    <source>
        <strain evidence="8">S mat+</strain>
    </source>
</reference>
<keyword evidence="2 4" id="KW-0520">NAD</keyword>
<feature type="binding site" evidence="4">
    <location>
        <position position="136"/>
    </location>
    <ligand>
        <name>NAD(+)</name>
        <dbReference type="ChEBI" id="CHEBI:57540"/>
    </ligand>
</feature>
<feature type="binding site" evidence="4">
    <location>
        <begin position="159"/>
        <end position="161"/>
    </location>
    <ligand>
        <name>NAD(+)</name>
        <dbReference type="ChEBI" id="CHEBI:57540"/>
    </ligand>
</feature>
<dbReference type="PIRSF" id="PIRSF000102">
    <property type="entry name" value="Lac_mal_DH"/>
    <property type="match status" value="1"/>
</dbReference>
<evidence type="ECO:0000256" key="4">
    <source>
        <dbReference type="PIRSR" id="PIRSR000102-3"/>
    </source>
</evidence>
<dbReference type="InterPro" id="IPR001557">
    <property type="entry name" value="L-lactate/malate_DH"/>
</dbReference>